<protein>
    <submittedName>
        <fullName evidence="1">Uncharacterized protein</fullName>
    </submittedName>
</protein>
<feature type="non-terminal residue" evidence="1">
    <location>
        <position position="60"/>
    </location>
</feature>
<dbReference type="AlphaFoldDB" id="A0A9Q9RM97"/>
<evidence type="ECO:0000313" key="1">
    <source>
        <dbReference type="EMBL" id="VTT68156.1"/>
    </source>
</evidence>
<dbReference type="Proteomes" id="UP000760494">
    <property type="component" value="Unassembled WGS sequence"/>
</dbReference>
<evidence type="ECO:0000313" key="2">
    <source>
        <dbReference type="Proteomes" id="UP000760494"/>
    </source>
</evidence>
<dbReference type="EMBL" id="CABFJX010000223">
    <property type="protein sequence ID" value="VTT68156.1"/>
    <property type="molecule type" value="Genomic_DNA"/>
</dbReference>
<reference evidence="1" key="1">
    <citation type="submission" date="2019-05" db="EMBL/GenBank/DDBJ databases">
        <authorList>
            <person name="Piombo E."/>
        </authorList>
    </citation>
    <scope>NUCLEOTIDE SEQUENCE</scope>
    <source>
        <strain evidence="1">C2S</strain>
    </source>
</reference>
<gene>
    <name evidence="1" type="ORF">C2S_1146</name>
</gene>
<sequence>MEAPFCHTLGQVVHNRRQTPMKALFANEGLAENQTLVPDNGIVVKPCPDYLLRGDANVLT</sequence>
<name>A0A9Q9RM97_FUSFU</name>
<accession>A0A9Q9RM97</accession>
<comment type="caution">
    <text evidence="1">The sequence shown here is derived from an EMBL/GenBank/DDBJ whole genome shotgun (WGS) entry which is preliminary data.</text>
</comment>
<proteinExistence type="predicted"/>
<organism evidence="1 2">
    <name type="scientific">Fusarium fujikuroi</name>
    <name type="common">Bakanae and foot rot disease fungus</name>
    <name type="synonym">Gibberella fujikuroi</name>
    <dbReference type="NCBI Taxonomy" id="5127"/>
    <lineage>
        <taxon>Eukaryota</taxon>
        <taxon>Fungi</taxon>
        <taxon>Dikarya</taxon>
        <taxon>Ascomycota</taxon>
        <taxon>Pezizomycotina</taxon>
        <taxon>Sordariomycetes</taxon>
        <taxon>Hypocreomycetidae</taxon>
        <taxon>Hypocreales</taxon>
        <taxon>Nectriaceae</taxon>
        <taxon>Fusarium</taxon>
        <taxon>Fusarium fujikuroi species complex</taxon>
    </lineage>
</organism>